<name>J9DTN6_WUCBA</name>
<dbReference type="Gene3D" id="3.30.160.60">
    <property type="entry name" value="Classic Zinc Finger"/>
    <property type="match status" value="1"/>
</dbReference>
<keyword evidence="2" id="KW-0732">Signal</keyword>
<protein>
    <recommendedName>
        <fullName evidence="3">C2H2-type domain-containing protein</fullName>
    </recommendedName>
</protein>
<dbReference type="GO" id="GO:0008270">
    <property type="term" value="F:zinc ion binding"/>
    <property type="evidence" value="ECO:0007669"/>
    <property type="project" value="UniProtKB-KW"/>
</dbReference>
<evidence type="ECO:0000313" key="4">
    <source>
        <dbReference type="EMBL" id="EJW73016.1"/>
    </source>
</evidence>
<feature type="chain" id="PRO_5003823254" description="C2H2-type domain-containing protein" evidence="2">
    <location>
        <begin position="20"/>
        <end position="104"/>
    </location>
</feature>
<feature type="signal peptide" evidence="2">
    <location>
        <begin position="1"/>
        <end position="19"/>
    </location>
</feature>
<organism evidence="4 5">
    <name type="scientific">Wuchereria bancrofti</name>
    <dbReference type="NCBI Taxonomy" id="6293"/>
    <lineage>
        <taxon>Eukaryota</taxon>
        <taxon>Metazoa</taxon>
        <taxon>Ecdysozoa</taxon>
        <taxon>Nematoda</taxon>
        <taxon>Chromadorea</taxon>
        <taxon>Rhabditida</taxon>
        <taxon>Spirurina</taxon>
        <taxon>Spiruromorpha</taxon>
        <taxon>Filarioidea</taxon>
        <taxon>Onchocercidae</taxon>
        <taxon>Wuchereria</taxon>
    </lineage>
</organism>
<gene>
    <name evidence="4" type="ORF">WUBG_16076</name>
</gene>
<dbReference type="PROSITE" id="PS00028">
    <property type="entry name" value="ZINC_FINGER_C2H2_1"/>
    <property type="match status" value="1"/>
</dbReference>
<keyword evidence="1" id="KW-0479">Metal-binding</keyword>
<proteinExistence type="predicted"/>
<accession>J9DTN6</accession>
<dbReference type="SUPFAM" id="SSF57667">
    <property type="entry name" value="beta-beta-alpha zinc fingers"/>
    <property type="match status" value="1"/>
</dbReference>
<evidence type="ECO:0000256" key="2">
    <source>
        <dbReference type="SAM" id="SignalP"/>
    </source>
</evidence>
<dbReference type="InterPro" id="IPR013087">
    <property type="entry name" value="Znf_C2H2_type"/>
</dbReference>
<evidence type="ECO:0000259" key="3">
    <source>
        <dbReference type="PROSITE" id="PS50157"/>
    </source>
</evidence>
<reference evidence="5" key="1">
    <citation type="submission" date="2012-08" db="EMBL/GenBank/DDBJ databases">
        <title>The Genome Sequence of Wuchereria bancrofti.</title>
        <authorList>
            <person name="Nutman T.B."/>
            <person name="Fink D.L."/>
            <person name="Russ C."/>
            <person name="Young S."/>
            <person name="Zeng Q."/>
            <person name="Koehrsen M."/>
            <person name="Alvarado L."/>
            <person name="Berlin A."/>
            <person name="Chapman S.B."/>
            <person name="Chen Z."/>
            <person name="Freedman E."/>
            <person name="Gellesch M."/>
            <person name="Goldberg J."/>
            <person name="Griggs A."/>
            <person name="Gujja S."/>
            <person name="Heilman E.R."/>
            <person name="Heiman D."/>
            <person name="Hepburn T."/>
            <person name="Howarth C."/>
            <person name="Jen D."/>
            <person name="Larson L."/>
            <person name="Lewis B."/>
            <person name="Mehta T."/>
            <person name="Park D."/>
            <person name="Pearson M."/>
            <person name="Roberts A."/>
            <person name="Saif S."/>
            <person name="Shea T."/>
            <person name="Shenoy N."/>
            <person name="Sisk P."/>
            <person name="Stolte C."/>
            <person name="Sykes S."/>
            <person name="Walk T."/>
            <person name="White J."/>
            <person name="Yandava C."/>
            <person name="Haas B."/>
            <person name="Henn M.R."/>
            <person name="Nusbaum C."/>
            <person name="Birren B."/>
        </authorList>
    </citation>
    <scope>NUCLEOTIDE SEQUENCE [LARGE SCALE GENOMIC DNA]</scope>
    <source>
        <strain evidence="5">NA</strain>
    </source>
</reference>
<comment type="caution">
    <text evidence="4">The sequence shown here is derived from an EMBL/GenBank/DDBJ whole genome shotgun (WGS) entry which is preliminary data.</text>
</comment>
<sequence length="104" mass="12213">MRLRSILFVCLNVIVKIYSIQESSTSTWVDNSYSIPVSNNTHYLARCSICDALFDLEEYLNHTKNCRLEKSYKCEICGKEYNKEHNLKLHHLGQHDKAVLYQSR</sequence>
<dbReference type="Proteomes" id="UP000004810">
    <property type="component" value="Unassembled WGS sequence"/>
</dbReference>
<keyword evidence="1" id="KW-0862">Zinc</keyword>
<evidence type="ECO:0000256" key="1">
    <source>
        <dbReference type="PROSITE-ProRule" id="PRU00042"/>
    </source>
</evidence>
<dbReference type="AlphaFoldDB" id="J9DTN6"/>
<dbReference type="PROSITE" id="PS50157">
    <property type="entry name" value="ZINC_FINGER_C2H2_2"/>
    <property type="match status" value="1"/>
</dbReference>
<evidence type="ECO:0000313" key="5">
    <source>
        <dbReference type="Proteomes" id="UP000004810"/>
    </source>
</evidence>
<feature type="domain" description="C2H2-type" evidence="3">
    <location>
        <begin position="72"/>
        <end position="95"/>
    </location>
</feature>
<dbReference type="EMBL" id="ADBV01014892">
    <property type="protein sequence ID" value="EJW73016.1"/>
    <property type="molecule type" value="Genomic_DNA"/>
</dbReference>
<dbReference type="InterPro" id="IPR036236">
    <property type="entry name" value="Znf_C2H2_sf"/>
</dbReference>
<keyword evidence="1" id="KW-0863">Zinc-finger</keyword>